<reference evidence="3" key="2">
    <citation type="journal article" date="2023" name="IMA Fungus">
        <title>Comparative genomic study of the Penicillium genus elucidates a diverse pangenome and 15 lateral gene transfer events.</title>
        <authorList>
            <person name="Petersen C."/>
            <person name="Sorensen T."/>
            <person name="Nielsen M.R."/>
            <person name="Sondergaard T.E."/>
            <person name="Sorensen J.L."/>
            <person name="Fitzpatrick D.A."/>
            <person name="Frisvad J.C."/>
            <person name="Nielsen K.L."/>
        </authorList>
    </citation>
    <scope>NUCLEOTIDE SEQUENCE</scope>
    <source>
        <strain evidence="3">IBT 16849</strain>
    </source>
</reference>
<feature type="compositionally biased region" description="Pro residues" evidence="1">
    <location>
        <begin position="691"/>
        <end position="701"/>
    </location>
</feature>
<dbReference type="AlphaFoldDB" id="A0A9W9T165"/>
<name>A0A9W9T165_9EURO</name>
<feature type="transmembrane region" description="Helical" evidence="2">
    <location>
        <begin position="651"/>
        <end position="673"/>
    </location>
</feature>
<evidence type="ECO:0000256" key="2">
    <source>
        <dbReference type="SAM" id="Phobius"/>
    </source>
</evidence>
<dbReference type="Pfam" id="PF12273">
    <property type="entry name" value="RCR"/>
    <property type="match status" value="1"/>
</dbReference>
<dbReference type="PANTHER" id="PTHR28187">
    <property type="entry name" value="PROTEIN RCR1-RELATED"/>
    <property type="match status" value="1"/>
</dbReference>
<feature type="region of interest" description="Disordered" evidence="1">
    <location>
        <begin position="1"/>
        <end position="29"/>
    </location>
</feature>
<reference evidence="3" key="1">
    <citation type="submission" date="2022-11" db="EMBL/GenBank/DDBJ databases">
        <authorList>
            <person name="Petersen C."/>
        </authorList>
    </citation>
    <scope>NUCLEOTIDE SEQUENCE</scope>
    <source>
        <strain evidence="3">IBT 16849</strain>
    </source>
</reference>
<dbReference type="InterPro" id="IPR020999">
    <property type="entry name" value="Chitin_synth_reg_RCR"/>
</dbReference>
<keyword evidence="2" id="KW-0812">Transmembrane</keyword>
<feature type="compositionally biased region" description="Polar residues" evidence="1">
    <location>
        <begin position="456"/>
        <end position="473"/>
    </location>
</feature>
<dbReference type="OrthoDB" id="5389734at2759"/>
<evidence type="ECO:0000313" key="3">
    <source>
        <dbReference type="EMBL" id="KAJ5205653.1"/>
    </source>
</evidence>
<keyword evidence="2" id="KW-0472">Membrane</keyword>
<gene>
    <name evidence="3" type="ORF">N7472_002101</name>
</gene>
<evidence type="ECO:0000313" key="4">
    <source>
        <dbReference type="Proteomes" id="UP001150879"/>
    </source>
</evidence>
<dbReference type="EMBL" id="JAPQKP010000002">
    <property type="protein sequence ID" value="KAJ5205653.1"/>
    <property type="molecule type" value="Genomic_DNA"/>
</dbReference>
<proteinExistence type="predicted"/>
<dbReference type="Proteomes" id="UP001150879">
    <property type="component" value="Unassembled WGS sequence"/>
</dbReference>
<feature type="region of interest" description="Disordered" evidence="1">
    <location>
        <begin position="681"/>
        <end position="773"/>
    </location>
</feature>
<feature type="compositionally biased region" description="Basic and acidic residues" evidence="1">
    <location>
        <begin position="307"/>
        <end position="324"/>
    </location>
</feature>
<comment type="caution">
    <text evidence="3">The sequence shown here is derived from an EMBL/GenBank/DDBJ whole genome shotgun (WGS) entry which is preliminary data.</text>
</comment>
<feature type="compositionally biased region" description="Polar residues" evidence="1">
    <location>
        <begin position="17"/>
        <end position="28"/>
    </location>
</feature>
<feature type="compositionally biased region" description="Polar residues" evidence="1">
    <location>
        <begin position="330"/>
        <end position="341"/>
    </location>
</feature>
<feature type="region of interest" description="Disordered" evidence="1">
    <location>
        <begin position="290"/>
        <end position="360"/>
    </location>
</feature>
<protein>
    <submittedName>
        <fullName evidence="3">Uncharacterized protein</fullName>
    </submittedName>
</protein>
<dbReference type="PANTHER" id="PTHR28187:SF1">
    <property type="entry name" value="PROTEIN RCR1-RELATED"/>
    <property type="match status" value="1"/>
</dbReference>
<feature type="compositionally biased region" description="Polar residues" evidence="1">
    <location>
        <begin position="290"/>
        <end position="306"/>
    </location>
</feature>
<feature type="compositionally biased region" description="Low complexity" evidence="1">
    <location>
        <begin position="702"/>
        <end position="716"/>
    </location>
</feature>
<accession>A0A9W9T165</accession>
<feature type="region of interest" description="Disordered" evidence="1">
    <location>
        <begin position="379"/>
        <end position="473"/>
    </location>
</feature>
<sequence length="773" mass="86541">MDSAPETPVHTPEAVENEQTATQGTFSPYPSHPIVQLQGPFEESIVETTDGSRNKWVVDIDAQARRRDLLENLEYERLCGRKWRQRASEKYHPFWKLISQMVFGVHLLAKNLAKSEDSVMRILQKHVNELDGFLERTTEDFLIIRLDVRTRIQYLSLPLGNLDVFDEMLQDRNFRLSVVAYNDQIEHSIDRFTCAITDSLKDLQKAKEAMGALWFYFRELTDEGCFESESLKAFHQAMMDNMEGWIVAISKLRRRGRALNKAMGQLGLATTQMQQRVGVASRKDVRSFIKQTSKTASRSKSITQRLFNKERPASEKPLPRDPLSKPKRTPTASKQFDNPATTEDKLDNPADQSVPSDGIRRKIMSRAKSCSALIAEAGTGAGASNESPPPLPSTPGKLKHRLSKPFLVKRSTSEKVDLAQARPKTAPSQPSQPSRPSRSISIEQLRAFCTTPRPRTGQSTVKSPTKARQQAHSQLINGRETMKEQISQFLKTDRVVEAWDSVSKNACCTRPIVKTKDWPSSIFRAKSSSTTLQNKGNDTSLSGPDLDRQMSWVQETFDVLPTYSFKPKFDMSPRIHVVSVQMTLDEDANGVAEREASLDLKSEVGSSITALPAVPTPIPPVSQKNIAILYARYCYGYNDDCYSTWDSWGRWVAFAVIVGVAFLLFFGFACFNARRRRTHGQRPLTGTGWMAPPPGPPPPNQPIYQQPPYGDPYYQQNAPPQYSPNPQHHGYFGAQNAPPQQQGIELQQPPNAYGGSGPYAPPSGPPPPNGHKG</sequence>
<dbReference type="GO" id="GO:0016192">
    <property type="term" value="P:vesicle-mediated transport"/>
    <property type="evidence" value="ECO:0007669"/>
    <property type="project" value="TreeGrafter"/>
</dbReference>
<feature type="compositionally biased region" description="Low complexity" evidence="1">
    <location>
        <begin position="427"/>
        <end position="442"/>
    </location>
</feature>
<keyword evidence="2" id="KW-1133">Transmembrane helix</keyword>
<organism evidence="3 4">
    <name type="scientific">Penicillium cf. griseofulvum</name>
    <dbReference type="NCBI Taxonomy" id="2972120"/>
    <lineage>
        <taxon>Eukaryota</taxon>
        <taxon>Fungi</taxon>
        <taxon>Dikarya</taxon>
        <taxon>Ascomycota</taxon>
        <taxon>Pezizomycotina</taxon>
        <taxon>Eurotiomycetes</taxon>
        <taxon>Eurotiomycetidae</taxon>
        <taxon>Eurotiales</taxon>
        <taxon>Aspergillaceae</taxon>
        <taxon>Penicillium</taxon>
    </lineage>
</organism>
<feature type="compositionally biased region" description="Polar residues" evidence="1">
    <location>
        <begin position="717"/>
        <end position="726"/>
    </location>
</feature>
<feature type="compositionally biased region" description="Pro residues" evidence="1">
    <location>
        <begin position="759"/>
        <end position="773"/>
    </location>
</feature>
<evidence type="ECO:0000256" key="1">
    <source>
        <dbReference type="SAM" id="MobiDB-lite"/>
    </source>
</evidence>
<keyword evidence="4" id="KW-1185">Reference proteome</keyword>